<feature type="non-terminal residue" evidence="10">
    <location>
        <position position="251"/>
    </location>
</feature>
<feature type="domain" description="RNase H type-1" evidence="8">
    <location>
        <begin position="35"/>
        <end position="167"/>
    </location>
</feature>
<dbReference type="Gene3D" id="3.30.420.10">
    <property type="entry name" value="Ribonuclease H-like superfamily/Ribonuclease H"/>
    <property type="match status" value="1"/>
</dbReference>
<evidence type="ECO:0000256" key="4">
    <source>
        <dbReference type="ARBA" id="ARBA00022722"/>
    </source>
</evidence>
<dbReference type="PANTHER" id="PTHR10642">
    <property type="entry name" value="RIBONUCLEASE H1"/>
    <property type="match status" value="1"/>
</dbReference>
<dbReference type="InterPro" id="IPR036397">
    <property type="entry name" value="RNaseH_sf"/>
</dbReference>
<dbReference type="SUPFAM" id="SSF53098">
    <property type="entry name" value="Ribonuclease H-like"/>
    <property type="match status" value="1"/>
</dbReference>
<dbReference type="InterPro" id="IPR050092">
    <property type="entry name" value="RNase_H"/>
</dbReference>
<dbReference type="GO" id="GO:0043137">
    <property type="term" value="P:DNA replication, removal of RNA primer"/>
    <property type="evidence" value="ECO:0007669"/>
    <property type="project" value="TreeGrafter"/>
</dbReference>
<dbReference type="Proteomes" id="UP000079169">
    <property type="component" value="Unplaced"/>
</dbReference>
<dbReference type="InterPro" id="IPR002156">
    <property type="entry name" value="RNaseH_domain"/>
</dbReference>
<evidence type="ECO:0000313" key="9">
    <source>
        <dbReference type="Proteomes" id="UP000079169"/>
    </source>
</evidence>
<sequence>MIEPPAVDYSLRKFNKDIDCKEEITISFQEILQKTPDSTVIYTDGSKNNVAVSSAFCSQNIKFSTRLHPLLSICNAELTAILFAINLFVSSQLNEDNQNRSIIICSDSLSSLQTLQNNFSLNPIAAEIRNLILKNKSKLNVQFIWVPSHVGIAGNEEADRLAKEALTSAHPSVNQIPIPDYKAYSKKKILESWNSEWHNLQNNKLREIKPENKPWNPPYVINRKDQVCLIRLRIGHTNTTHVHLMKRENPP</sequence>
<comment type="catalytic activity">
    <reaction evidence="1">
        <text>Endonucleolytic cleavage to 5'-phosphomonoester.</text>
        <dbReference type="EC" id="3.1.26.4"/>
    </reaction>
</comment>
<keyword evidence="9" id="KW-1185">Reference proteome</keyword>
<dbReference type="InterPro" id="IPR012337">
    <property type="entry name" value="RNaseH-like_sf"/>
</dbReference>
<keyword evidence="6" id="KW-0255">Endonuclease</keyword>
<dbReference type="RefSeq" id="XP_026689015.1">
    <property type="nucleotide sequence ID" value="XM_026833214.1"/>
</dbReference>
<name>A0A3Q0JQ93_DIACI</name>
<dbReference type="GO" id="GO:0046872">
    <property type="term" value="F:metal ion binding"/>
    <property type="evidence" value="ECO:0007669"/>
    <property type="project" value="UniProtKB-KW"/>
</dbReference>
<dbReference type="STRING" id="121845.A0A3Q0JQ93"/>
<evidence type="ECO:0000256" key="1">
    <source>
        <dbReference type="ARBA" id="ARBA00000077"/>
    </source>
</evidence>
<dbReference type="PROSITE" id="PS50879">
    <property type="entry name" value="RNASE_H_1"/>
    <property type="match status" value="1"/>
</dbReference>
<evidence type="ECO:0000259" key="8">
    <source>
        <dbReference type="PROSITE" id="PS50879"/>
    </source>
</evidence>
<dbReference type="PANTHER" id="PTHR10642:SF26">
    <property type="entry name" value="RIBONUCLEASE H1"/>
    <property type="match status" value="1"/>
</dbReference>
<keyword evidence="5" id="KW-0479">Metal-binding</keyword>
<protein>
    <recommendedName>
        <fullName evidence="3">ribonuclease H</fullName>
        <ecNumber evidence="3">3.1.26.4</ecNumber>
    </recommendedName>
</protein>
<gene>
    <name evidence="10" type="primary">LOC113473757</name>
</gene>
<comment type="similarity">
    <text evidence="2">Belongs to the RNase H family.</text>
</comment>
<evidence type="ECO:0000256" key="3">
    <source>
        <dbReference type="ARBA" id="ARBA00012180"/>
    </source>
</evidence>
<dbReference type="Pfam" id="PF00075">
    <property type="entry name" value="RNase_H"/>
    <property type="match status" value="1"/>
</dbReference>
<dbReference type="EC" id="3.1.26.4" evidence="3"/>
<evidence type="ECO:0000256" key="5">
    <source>
        <dbReference type="ARBA" id="ARBA00022723"/>
    </source>
</evidence>
<keyword evidence="7" id="KW-0378">Hydrolase</keyword>
<dbReference type="KEGG" id="dci:113473757"/>
<evidence type="ECO:0000256" key="7">
    <source>
        <dbReference type="ARBA" id="ARBA00022801"/>
    </source>
</evidence>
<dbReference type="PaxDb" id="121845-A0A3Q0JQ93"/>
<proteinExistence type="inferred from homology"/>
<dbReference type="GO" id="GO:0004523">
    <property type="term" value="F:RNA-DNA hybrid ribonuclease activity"/>
    <property type="evidence" value="ECO:0007669"/>
    <property type="project" value="UniProtKB-EC"/>
</dbReference>
<dbReference type="GO" id="GO:0003676">
    <property type="term" value="F:nucleic acid binding"/>
    <property type="evidence" value="ECO:0007669"/>
    <property type="project" value="InterPro"/>
</dbReference>
<reference evidence="10" key="1">
    <citation type="submission" date="2025-08" db="UniProtKB">
        <authorList>
            <consortium name="RefSeq"/>
        </authorList>
    </citation>
    <scope>IDENTIFICATION</scope>
</reference>
<evidence type="ECO:0000313" key="10">
    <source>
        <dbReference type="RefSeq" id="XP_026689015.1"/>
    </source>
</evidence>
<evidence type="ECO:0000256" key="2">
    <source>
        <dbReference type="ARBA" id="ARBA00005300"/>
    </source>
</evidence>
<accession>A0A3Q0JQ93</accession>
<dbReference type="AlphaFoldDB" id="A0A3Q0JQ93"/>
<dbReference type="GeneID" id="113473757"/>
<keyword evidence="4" id="KW-0540">Nuclease</keyword>
<organism evidence="9 10">
    <name type="scientific">Diaphorina citri</name>
    <name type="common">Asian citrus psyllid</name>
    <dbReference type="NCBI Taxonomy" id="121845"/>
    <lineage>
        <taxon>Eukaryota</taxon>
        <taxon>Metazoa</taxon>
        <taxon>Ecdysozoa</taxon>
        <taxon>Arthropoda</taxon>
        <taxon>Hexapoda</taxon>
        <taxon>Insecta</taxon>
        <taxon>Pterygota</taxon>
        <taxon>Neoptera</taxon>
        <taxon>Paraneoptera</taxon>
        <taxon>Hemiptera</taxon>
        <taxon>Sternorrhyncha</taxon>
        <taxon>Psylloidea</taxon>
        <taxon>Psyllidae</taxon>
        <taxon>Diaphorininae</taxon>
        <taxon>Diaphorina</taxon>
    </lineage>
</organism>
<dbReference type="CDD" id="cd09276">
    <property type="entry name" value="Rnase_HI_RT_non_LTR"/>
    <property type="match status" value="1"/>
</dbReference>
<evidence type="ECO:0000256" key="6">
    <source>
        <dbReference type="ARBA" id="ARBA00022759"/>
    </source>
</evidence>